<gene>
    <name evidence="3" type="ORF">DKG77_13330</name>
</gene>
<dbReference type="Gene3D" id="3.40.50.1820">
    <property type="entry name" value="alpha/beta hydrolase"/>
    <property type="match status" value="1"/>
</dbReference>
<dbReference type="GO" id="GO:0006508">
    <property type="term" value="P:proteolysis"/>
    <property type="evidence" value="ECO:0007669"/>
    <property type="project" value="InterPro"/>
</dbReference>
<dbReference type="PANTHER" id="PTHR43265:SF1">
    <property type="entry name" value="ESTERASE ESTD"/>
    <property type="match status" value="1"/>
</dbReference>
<dbReference type="InterPro" id="IPR053145">
    <property type="entry name" value="AB_hydrolase_Est10"/>
</dbReference>
<dbReference type="GO" id="GO:0052689">
    <property type="term" value="F:carboxylic ester hydrolase activity"/>
    <property type="evidence" value="ECO:0007669"/>
    <property type="project" value="TreeGrafter"/>
</dbReference>
<keyword evidence="4" id="KW-1185">Reference proteome</keyword>
<dbReference type="InterPro" id="IPR029058">
    <property type="entry name" value="AB_hydrolase_fold"/>
</dbReference>
<dbReference type="GO" id="GO:0008236">
    <property type="term" value="F:serine-type peptidase activity"/>
    <property type="evidence" value="ECO:0007669"/>
    <property type="project" value="InterPro"/>
</dbReference>
<evidence type="ECO:0000259" key="2">
    <source>
        <dbReference type="Pfam" id="PF00326"/>
    </source>
</evidence>
<dbReference type="InterPro" id="IPR001375">
    <property type="entry name" value="Peptidase_S9_cat"/>
</dbReference>
<evidence type="ECO:0000256" key="1">
    <source>
        <dbReference type="SAM" id="SignalP"/>
    </source>
</evidence>
<dbReference type="OrthoDB" id="9809549at2"/>
<dbReference type="SUPFAM" id="SSF53474">
    <property type="entry name" value="alpha/beta-Hydrolases"/>
    <property type="match status" value="1"/>
</dbReference>
<comment type="caution">
    <text evidence="3">The sequence shown here is derived from an EMBL/GenBank/DDBJ whole genome shotgun (WGS) entry which is preliminary data.</text>
</comment>
<evidence type="ECO:0000313" key="4">
    <source>
        <dbReference type="Proteomes" id="UP000245762"/>
    </source>
</evidence>
<dbReference type="PANTHER" id="PTHR43265">
    <property type="entry name" value="ESTERASE ESTD"/>
    <property type="match status" value="1"/>
</dbReference>
<accession>A0A316KW35</accession>
<protein>
    <recommendedName>
        <fullName evidence="2">Peptidase S9 prolyl oligopeptidase catalytic domain-containing protein</fullName>
    </recommendedName>
</protein>
<proteinExistence type="predicted"/>
<name>A0A316KW35_9FLAO</name>
<feature type="domain" description="Peptidase S9 prolyl oligopeptidase catalytic" evidence="2">
    <location>
        <begin position="110"/>
        <end position="310"/>
    </location>
</feature>
<sequence length="327" mass="36546">MASFPRILVIFSFLACLGVSAQQDKYSCPPCASDCHNVDFLEPRNCPICNMPLIKVEHSQFEGYVKEEIQIPNDTILLNAAYYTPKNKSKIKGAMIVVHGSAPSRYEDVSFYTKIGTELGMAVLAYDKRGVGKSGGNYQFFSVEESENWFNLLASDVLACLLWLKHRPELQKTKIGLIGGSQAGWIMPLAASKNKYIDFIIIGEGVAISAGEEQYFSQLTGDGDEGANNMSIAEAHLKLQNFRGDRGFDPRNILKELNVKTLWFLGTQDPVIPVDATRKALQVMNNPNFQVQILENGDHDFINTQSGKPYDLLKFIRPWLFHNGILK</sequence>
<dbReference type="Pfam" id="PF00326">
    <property type="entry name" value="Peptidase_S9"/>
    <property type="match status" value="1"/>
</dbReference>
<evidence type="ECO:0000313" key="3">
    <source>
        <dbReference type="EMBL" id="PWL37751.1"/>
    </source>
</evidence>
<organism evidence="3 4">
    <name type="scientific">Flagellimonas aquimarina</name>
    <dbReference type="NCBI Taxonomy" id="2201895"/>
    <lineage>
        <taxon>Bacteria</taxon>
        <taxon>Pseudomonadati</taxon>
        <taxon>Bacteroidota</taxon>
        <taxon>Flavobacteriia</taxon>
        <taxon>Flavobacteriales</taxon>
        <taxon>Flavobacteriaceae</taxon>
        <taxon>Flagellimonas</taxon>
    </lineage>
</organism>
<dbReference type="EMBL" id="QGEG01000003">
    <property type="protein sequence ID" value="PWL37751.1"/>
    <property type="molecule type" value="Genomic_DNA"/>
</dbReference>
<reference evidence="3 4" key="1">
    <citation type="submission" date="2018-05" db="EMBL/GenBank/DDBJ databases">
        <title>Complete genome sequence of Flagellimonas aquimarina ECD12 isolated from seaweed Ecklonia cava.</title>
        <authorList>
            <person name="Choi S."/>
            <person name="Seong C."/>
        </authorList>
    </citation>
    <scope>NUCLEOTIDE SEQUENCE [LARGE SCALE GENOMIC DNA]</scope>
    <source>
        <strain evidence="3 4">ECD12</strain>
    </source>
</reference>
<feature type="signal peptide" evidence="1">
    <location>
        <begin position="1"/>
        <end position="21"/>
    </location>
</feature>
<feature type="chain" id="PRO_5016290009" description="Peptidase S9 prolyl oligopeptidase catalytic domain-containing protein" evidence="1">
    <location>
        <begin position="22"/>
        <end position="327"/>
    </location>
</feature>
<dbReference type="Proteomes" id="UP000245762">
    <property type="component" value="Unassembled WGS sequence"/>
</dbReference>
<dbReference type="AlphaFoldDB" id="A0A316KW35"/>
<keyword evidence="1" id="KW-0732">Signal</keyword>